<dbReference type="Pfam" id="PF00005">
    <property type="entry name" value="ABC_tran"/>
    <property type="match status" value="1"/>
</dbReference>
<dbReference type="InterPro" id="IPR027417">
    <property type="entry name" value="P-loop_NTPase"/>
</dbReference>
<evidence type="ECO:0000256" key="4">
    <source>
        <dbReference type="ARBA" id="ARBA00022448"/>
    </source>
</evidence>
<proteinExistence type="inferred from homology"/>
<dbReference type="CDD" id="cd03258">
    <property type="entry name" value="ABC_MetN_methionine_transporter"/>
    <property type="match status" value="1"/>
</dbReference>
<gene>
    <name evidence="12" type="ORF">DI565_19890</name>
</gene>
<evidence type="ECO:0000256" key="1">
    <source>
        <dbReference type="ARBA" id="ARBA00002579"/>
    </source>
</evidence>
<dbReference type="InterPro" id="IPR017871">
    <property type="entry name" value="ABC_transporter-like_CS"/>
</dbReference>
<dbReference type="Gene3D" id="3.40.50.300">
    <property type="entry name" value="P-loop containing nucleotide triphosphate hydrolases"/>
    <property type="match status" value="1"/>
</dbReference>
<keyword evidence="9" id="KW-0029">Amino-acid transport</keyword>
<dbReference type="GO" id="GO:0006865">
    <property type="term" value="P:amino acid transport"/>
    <property type="evidence" value="ECO:0007669"/>
    <property type="project" value="UniProtKB-KW"/>
</dbReference>
<dbReference type="Proteomes" id="UP000249577">
    <property type="component" value="Unassembled WGS sequence"/>
</dbReference>
<evidence type="ECO:0000256" key="9">
    <source>
        <dbReference type="ARBA" id="ARBA00022970"/>
    </source>
</evidence>
<organism evidence="12 13">
    <name type="scientific">Ancylobacter novellus</name>
    <name type="common">Thiobacillus novellus</name>
    <dbReference type="NCBI Taxonomy" id="921"/>
    <lineage>
        <taxon>Bacteria</taxon>
        <taxon>Pseudomonadati</taxon>
        <taxon>Pseudomonadota</taxon>
        <taxon>Alphaproteobacteria</taxon>
        <taxon>Hyphomicrobiales</taxon>
        <taxon>Xanthobacteraceae</taxon>
        <taxon>Ancylobacter</taxon>
    </lineage>
</organism>
<dbReference type="SMART" id="SM00382">
    <property type="entry name" value="AAA"/>
    <property type="match status" value="1"/>
</dbReference>
<dbReference type="GO" id="GO:0016887">
    <property type="term" value="F:ATP hydrolysis activity"/>
    <property type="evidence" value="ECO:0007669"/>
    <property type="project" value="InterPro"/>
</dbReference>
<dbReference type="SUPFAM" id="SSF55021">
    <property type="entry name" value="ACT-like"/>
    <property type="match status" value="1"/>
</dbReference>
<evidence type="ECO:0000256" key="10">
    <source>
        <dbReference type="ARBA" id="ARBA00023136"/>
    </source>
</evidence>
<evidence type="ECO:0000256" key="7">
    <source>
        <dbReference type="ARBA" id="ARBA00022840"/>
    </source>
</evidence>
<dbReference type="AlphaFoldDB" id="A0A2W5LZ55"/>
<dbReference type="PANTHER" id="PTHR43166:SF30">
    <property type="entry name" value="METHIONINE IMPORT ATP-BINDING PROTEIN METN"/>
    <property type="match status" value="1"/>
</dbReference>
<dbReference type="PROSITE" id="PS00211">
    <property type="entry name" value="ABC_TRANSPORTER_1"/>
    <property type="match status" value="1"/>
</dbReference>
<dbReference type="InterPro" id="IPR003593">
    <property type="entry name" value="AAA+_ATPase"/>
</dbReference>
<dbReference type="EMBL" id="QFPN01000016">
    <property type="protein sequence ID" value="PZQ10383.1"/>
    <property type="molecule type" value="Genomic_DNA"/>
</dbReference>
<evidence type="ECO:0000256" key="5">
    <source>
        <dbReference type="ARBA" id="ARBA00022475"/>
    </source>
</evidence>
<evidence type="ECO:0000259" key="11">
    <source>
        <dbReference type="PROSITE" id="PS50893"/>
    </source>
</evidence>
<evidence type="ECO:0000256" key="6">
    <source>
        <dbReference type="ARBA" id="ARBA00022741"/>
    </source>
</evidence>
<dbReference type="InterPro" id="IPR045865">
    <property type="entry name" value="ACT-like_dom_sf"/>
</dbReference>
<evidence type="ECO:0000256" key="8">
    <source>
        <dbReference type="ARBA" id="ARBA00022967"/>
    </source>
</evidence>
<keyword evidence="5" id="KW-1003">Cell membrane</keyword>
<keyword evidence="6" id="KW-0547">Nucleotide-binding</keyword>
<dbReference type="GO" id="GO:0005886">
    <property type="term" value="C:plasma membrane"/>
    <property type="evidence" value="ECO:0007669"/>
    <property type="project" value="UniProtKB-ARBA"/>
</dbReference>
<dbReference type="FunFam" id="3.40.50.300:FF:000056">
    <property type="entry name" value="Cell division ATP-binding protein FtsE"/>
    <property type="match status" value="1"/>
</dbReference>
<keyword evidence="10" id="KW-0472">Membrane</keyword>
<evidence type="ECO:0000256" key="2">
    <source>
        <dbReference type="ARBA" id="ARBA00005417"/>
    </source>
</evidence>
<dbReference type="SUPFAM" id="SSF52540">
    <property type="entry name" value="P-loop containing nucleoside triphosphate hydrolases"/>
    <property type="match status" value="1"/>
</dbReference>
<dbReference type="InterPro" id="IPR041701">
    <property type="entry name" value="MetN_ABC"/>
</dbReference>
<dbReference type="PROSITE" id="PS50893">
    <property type="entry name" value="ABC_TRANSPORTER_2"/>
    <property type="match status" value="1"/>
</dbReference>
<dbReference type="GO" id="GO:0005524">
    <property type="term" value="F:ATP binding"/>
    <property type="evidence" value="ECO:0007669"/>
    <property type="project" value="UniProtKB-KW"/>
</dbReference>
<dbReference type="InterPro" id="IPR003439">
    <property type="entry name" value="ABC_transporter-like_ATP-bd"/>
</dbReference>
<evidence type="ECO:0000256" key="3">
    <source>
        <dbReference type="ARBA" id="ARBA00020019"/>
    </source>
</evidence>
<protein>
    <recommendedName>
        <fullName evidence="3">Cell division ATP-binding protein FtsE</fullName>
    </recommendedName>
</protein>
<comment type="similarity">
    <text evidence="2">Belongs to the ABC transporter superfamily.</text>
</comment>
<feature type="domain" description="ABC transporter" evidence="11">
    <location>
        <begin position="33"/>
        <end position="272"/>
    </location>
</feature>
<evidence type="ECO:0000313" key="12">
    <source>
        <dbReference type="EMBL" id="PZQ10383.1"/>
    </source>
</evidence>
<sequence>MTEALTLARPPGAVARRSAEVVDLRPAPEKSAISFRGVAKTYVSPRGEVGALRDVDVEVPEGRVFGVIGRSGAGKSSLLRLVNRLETATTGEVIVDGEDVGGLDGEALIALRRCVGMIFQHFNLLSAKTVFENVALPLKVAGWPRAEIETRVEEMLDLVGLSEKRDAYPSRLSGGQKQRVGIARALAGRPTILLCDEATSALDPETTQSILALLKDINRSLGLTIMLITHEMSVIREICDEVLVLEKGEVAEAGPVWRVFGDPRHAATRALLAPLSHGLPEDLAGRVQPTPPRESGEALVELSFRGERDPDLGAITGSLGPSARLLSANLDRIGGHTQGRLLAALSLRAGARLDLPDNARVIGYVAADD</sequence>
<dbReference type="PANTHER" id="PTHR43166">
    <property type="entry name" value="AMINO ACID IMPORT ATP-BINDING PROTEIN"/>
    <property type="match status" value="1"/>
</dbReference>
<dbReference type="InterPro" id="IPR050086">
    <property type="entry name" value="MetN_ABC_transporter-like"/>
</dbReference>
<keyword evidence="4" id="KW-0813">Transport</keyword>
<reference evidence="12 13" key="1">
    <citation type="submission" date="2017-08" db="EMBL/GenBank/DDBJ databases">
        <title>Infants hospitalized years apart are colonized by the same room-sourced microbial strains.</title>
        <authorList>
            <person name="Brooks B."/>
            <person name="Olm M.R."/>
            <person name="Firek B.A."/>
            <person name="Baker R."/>
            <person name="Thomas B.C."/>
            <person name="Morowitz M.J."/>
            <person name="Banfield J.F."/>
        </authorList>
    </citation>
    <scope>NUCLEOTIDE SEQUENCE [LARGE SCALE GENOMIC DNA]</scope>
    <source>
        <strain evidence="12">S2_005_003_R2_43</strain>
    </source>
</reference>
<comment type="caution">
    <text evidence="12">The sequence shown here is derived from an EMBL/GenBank/DDBJ whole genome shotgun (WGS) entry which is preliminary data.</text>
</comment>
<accession>A0A2W5LZ55</accession>
<name>A0A2W5LZ55_ANCNO</name>
<comment type="function">
    <text evidence="1">Part of the ABC transporter FtsEX involved in cellular division. Important for assembly or stability of the septal ring.</text>
</comment>
<keyword evidence="7 12" id="KW-0067">ATP-binding</keyword>
<keyword evidence="8" id="KW-1278">Translocase</keyword>
<evidence type="ECO:0000313" key="13">
    <source>
        <dbReference type="Proteomes" id="UP000249577"/>
    </source>
</evidence>